<gene>
    <name evidence="5" type="ORF">ACFFU4_03590</name>
</gene>
<proteinExistence type="predicted"/>
<organism evidence="5 6">
    <name type="scientific">Roseovarius ramblicola</name>
    <dbReference type="NCBI Taxonomy" id="2022336"/>
    <lineage>
        <taxon>Bacteria</taxon>
        <taxon>Pseudomonadati</taxon>
        <taxon>Pseudomonadota</taxon>
        <taxon>Alphaproteobacteria</taxon>
        <taxon>Rhodobacterales</taxon>
        <taxon>Roseobacteraceae</taxon>
        <taxon>Roseovarius</taxon>
    </lineage>
</organism>
<dbReference type="SUPFAM" id="SSF46785">
    <property type="entry name" value="Winged helix' DNA-binding domain"/>
    <property type="match status" value="1"/>
</dbReference>
<name>A0ABV5HWN9_9RHOB</name>
<dbReference type="PROSITE" id="PS50995">
    <property type="entry name" value="HTH_MARR_2"/>
    <property type="match status" value="1"/>
</dbReference>
<feature type="domain" description="HTH marR-type" evidence="4">
    <location>
        <begin position="30"/>
        <end position="164"/>
    </location>
</feature>
<reference evidence="5 6" key="1">
    <citation type="submission" date="2024-09" db="EMBL/GenBank/DDBJ databases">
        <authorList>
            <person name="Sun Q."/>
            <person name="Mori K."/>
        </authorList>
    </citation>
    <scope>NUCLEOTIDE SEQUENCE [LARGE SCALE GENOMIC DNA]</scope>
    <source>
        <strain evidence="5 6">CECT 9424</strain>
    </source>
</reference>
<keyword evidence="2" id="KW-0238">DNA-binding</keyword>
<dbReference type="PANTHER" id="PTHR42756:SF1">
    <property type="entry name" value="TRANSCRIPTIONAL REPRESSOR OF EMRAB OPERON"/>
    <property type="match status" value="1"/>
</dbReference>
<dbReference type="Gene3D" id="1.10.10.10">
    <property type="entry name" value="Winged helix-like DNA-binding domain superfamily/Winged helix DNA-binding domain"/>
    <property type="match status" value="1"/>
</dbReference>
<evidence type="ECO:0000313" key="5">
    <source>
        <dbReference type="EMBL" id="MFB9148830.1"/>
    </source>
</evidence>
<protein>
    <submittedName>
        <fullName evidence="5">MarR family winged helix-turn-helix transcriptional regulator</fullName>
    </submittedName>
</protein>
<dbReference type="InterPro" id="IPR036388">
    <property type="entry name" value="WH-like_DNA-bd_sf"/>
</dbReference>
<keyword evidence="6" id="KW-1185">Reference proteome</keyword>
<sequence>MSGCDPLEEGGPADERGRTSLDVDDLDCLEGLLSFYVRSANYALSTDLDARLGDLAVARGTGKITALLLIDSHPGIRASAIAEATLRDRPSISRIITHLVDHDLITKREMPAERRAFGLYITGKGHSLAEEVRSIVKRQSDDFFADLPEKDREDLLRITRDIYVKIRKGRAE</sequence>
<dbReference type="SMART" id="SM00347">
    <property type="entry name" value="HTH_MARR"/>
    <property type="match status" value="1"/>
</dbReference>
<evidence type="ECO:0000256" key="2">
    <source>
        <dbReference type="ARBA" id="ARBA00023125"/>
    </source>
</evidence>
<dbReference type="InterPro" id="IPR036390">
    <property type="entry name" value="WH_DNA-bd_sf"/>
</dbReference>
<keyword evidence="3" id="KW-0804">Transcription</keyword>
<dbReference type="Proteomes" id="UP001589670">
    <property type="component" value="Unassembled WGS sequence"/>
</dbReference>
<comment type="caution">
    <text evidence="5">The sequence shown here is derived from an EMBL/GenBank/DDBJ whole genome shotgun (WGS) entry which is preliminary data.</text>
</comment>
<dbReference type="InterPro" id="IPR000835">
    <property type="entry name" value="HTH_MarR-typ"/>
</dbReference>
<dbReference type="RefSeq" id="WP_377067131.1">
    <property type="nucleotide sequence ID" value="NZ_JBHMEC010000008.1"/>
</dbReference>
<keyword evidence="1" id="KW-0805">Transcription regulation</keyword>
<dbReference type="Pfam" id="PF01047">
    <property type="entry name" value="MarR"/>
    <property type="match status" value="1"/>
</dbReference>
<evidence type="ECO:0000259" key="4">
    <source>
        <dbReference type="PROSITE" id="PS50995"/>
    </source>
</evidence>
<accession>A0ABV5HWN9</accession>
<evidence type="ECO:0000313" key="6">
    <source>
        <dbReference type="Proteomes" id="UP001589670"/>
    </source>
</evidence>
<dbReference type="PANTHER" id="PTHR42756">
    <property type="entry name" value="TRANSCRIPTIONAL REGULATOR, MARR"/>
    <property type="match status" value="1"/>
</dbReference>
<evidence type="ECO:0000256" key="1">
    <source>
        <dbReference type="ARBA" id="ARBA00023015"/>
    </source>
</evidence>
<dbReference type="EMBL" id="JBHMEC010000008">
    <property type="protein sequence ID" value="MFB9148830.1"/>
    <property type="molecule type" value="Genomic_DNA"/>
</dbReference>
<evidence type="ECO:0000256" key="3">
    <source>
        <dbReference type="ARBA" id="ARBA00023163"/>
    </source>
</evidence>